<dbReference type="AlphaFoldDB" id="X6N1Z1"/>
<dbReference type="PANTHER" id="PTHR16295">
    <property type="entry name" value="TRAF-TYPE ZINC FINGER PROTEIN-RELATED"/>
    <property type="match status" value="1"/>
</dbReference>
<evidence type="ECO:0000256" key="2">
    <source>
        <dbReference type="ARBA" id="ARBA00022771"/>
    </source>
</evidence>
<dbReference type="GO" id="GO:0005739">
    <property type="term" value="C:mitochondrion"/>
    <property type="evidence" value="ECO:0007669"/>
    <property type="project" value="TreeGrafter"/>
</dbReference>
<reference evidence="6 7" key="1">
    <citation type="journal article" date="2013" name="Curr. Biol.">
        <title>The Genome of the Foraminiferan Reticulomyxa filosa.</title>
        <authorList>
            <person name="Glockner G."/>
            <person name="Hulsmann N."/>
            <person name="Schleicher M."/>
            <person name="Noegel A.A."/>
            <person name="Eichinger L."/>
            <person name="Gallinger C."/>
            <person name="Pawlowski J."/>
            <person name="Sierra R."/>
            <person name="Euteneuer U."/>
            <person name="Pillet L."/>
            <person name="Moustafa A."/>
            <person name="Platzer M."/>
            <person name="Groth M."/>
            <person name="Szafranski K."/>
            <person name="Schliwa M."/>
        </authorList>
    </citation>
    <scope>NUCLEOTIDE SEQUENCE [LARGE SCALE GENOMIC DNA]</scope>
</reference>
<feature type="domain" description="RanBP2-type" evidence="5">
    <location>
        <begin position="689"/>
        <end position="710"/>
    </location>
</feature>
<evidence type="ECO:0000259" key="5">
    <source>
        <dbReference type="PROSITE" id="PS01358"/>
    </source>
</evidence>
<keyword evidence="2" id="KW-0863">Zinc-finger</keyword>
<keyword evidence="7" id="KW-1185">Reference proteome</keyword>
<dbReference type="InterPro" id="IPR013083">
    <property type="entry name" value="Znf_RING/FYVE/PHD"/>
</dbReference>
<evidence type="ECO:0000313" key="6">
    <source>
        <dbReference type="EMBL" id="ETO19764.1"/>
    </source>
</evidence>
<keyword evidence="3" id="KW-0862">Zinc</keyword>
<dbReference type="Gene3D" id="3.30.40.10">
    <property type="entry name" value="Zinc/RING finger domain, C3HC4 (zinc finger)"/>
    <property type="match status" value="1"/>
</dbReference>
<feature type="domain" description="RanBP2-type" evidence="5">
    <location>
        <begin position="761"/>
        <end position="780"/>
    </location>
</feature>
<dbReference type="OrthoDB" id="193703at2759"/>
<evidence type="ECO:0000313" key="7">
    <source>
        <dbReference type="Proteomes" id="UP000023152"/>
    </source>
</evidence>
<comment type="caution">
    <text evidence="6">The sequence shown here is derived from an EMBL/GenBank/DDBJ whole genome shotgun (WGS) entry which is preliminary data.</text>
</comment>
<dbReference type="Gene3D" id="4.10.1060.10">
    <property type="entry name" value="Zinc finger, RanBP2-type"/>
    <property type="match status" value="1"/>
</dbReference>
<dbReference type="PANTHER" id="PTHR16295:SF10">
    <property type="entry name" value="EXPRESSED PROTEIN"/>
    <property type="match status" value="1"/>
</dbReference>
<dbReference type="PROSITE" id="PS01358">
    <property type="entry name" value="ZF_RANBP2_1"/>
    <property type="match status" value="2"/>
</dbReference>
<dbReference type="Proteomes" id="UP000023152">
    <property type="component" value="Unassembled WGS sequence"/>
</dbReference>
<proteinExistence type="predicted"/>
<organism evidence="6 7">
    <name type="scientific">Reticulomyxa filosa</name>
    <dbReference type="NCBI Taxonomy" id="46433"/>
    <lineage>
        <taxon>Eukaryota</taxon>
        <taxon>Sar</taxon>
        <taxon>Rhizaria</taxon>
        <taxon>Retaria</taxon>
        <taxon>Foraminifera</taxon>
        <taxon>Monothalamids</taxon>
        <taxon>Reticulomyxidae</taxon>
        <taxon>Reticulomyxa</taxon>
    </lineage>
</organism>
<evidence type="ECO:0000256" key="4">
    <source>
        <dbReference type="SAM" id="MobiDB-lite"/>
    </source>
</evidence>
<name>X6N1Z1_RETFI</name>
<dbReference type="InterPro" id="IPR036443">
    <property type="entry name" value="Znf_RanBP2_sf"/>
</dbReference>
<dbReference type="InterPro" id="IPR001876">
    <property type="entry name" value="Znf_RanBP2"/>
</dbReference>
<gene>
    <name evidence="6" type="ORF">RFI_17466</name>
</gene>
<evidence type="ECO:0000256" key="3">
    <source>
        <dbReference type="ARBA" id="ARBA00022833"/>
    </source>
</evidence>
<dbReference type="InterPro" id="IPR051986">
    <property type="entry name" value="Innate_Immune_Apopt_Reg"/>
</dbReference>
<dbReference type="SUPFAM" id="SSF90209">
    <property type="entry name" value="Ran binding protein zinc finger-like"/>
    <property type="match status" value="1"/>
</dbReference>
<keyword evidence="1" id="KW-0479">Metal-binding</keyword>
<dbReference type="SMART" id="SM00547">
    <property type="entry name" value="ZnF_RBZ"/>
    <property type="match status" value="2"/>
</dbReference>
<accession>X6N1Z1</accession>
<protein>
    <submittedName>
        <fullName evidence="6">Nucleic acid binding protein</fullName>
    </submittedName>
</protein>
<dbReference type="EMBL" id="ASPP01013307">
    <property type="protein sequence ID" value="ETO19764.1"/>
    <property type="molecule type" value="Genomic_DNA"/>
</dbReference>
<feature type="region of interest" description="Disordered" evidence="4">
    <location>
        <begin position="463"/>
        <end position="512"/>
    </location>
</feature>
<dbReference type="GO" id="GO:0008270">
    <property type="term" value="F:zinc ion binding"/>
    <property type="evidence" value="ECO:0007669"/>
    <property type="project" value="UniProtKB-KW"/>
</dbReference>
<sequence length="828" mass="95468">MDNLKMNVLQVKPNTQSNKGIEIVDTDLIVEFAPPLDNSQDNWRNEYYHRSLVVGDEINDFIVFKTEEFRYYKLVLPYSLIDVSLDNDNDNDDGNNNRNQSLIKRVFVFFFFLKRRGGTICYALSIFLKKKKMYKHVYGQKKRKLPVIEIALTTEKRGLFDTDLYVSALNSKPGPLLNDYNDISNGSACVIVDVDELLKKVQSTNKNVISLKYLHIAVRGAFKSKSLPSEKSNEEKTKEDEDKMEYTLRINELDLASSSMSNLNRASSLQTHSTASKIDLSSDETKAFCENCQRYVNKWTFDRHLPHCLKQFFYCKTCDKLMKVDEKEKHESLYHQQIICDLCNEVSCNGRQELIKHQTQECSQRKVVCEYCHLSFPAEDLVSHENMCANRTELCPLCNEYITLAMIQVSIVLLCVEHSLTVHGVPFEQPIAMAKTKSDPDNTNATKYQLSSEFSVIPNRDYDKLLQNPDSNENDATKDSKSVTQMNNQKMDRKRKVDMHIMPIYESTQSQRMCDRDYDKLLQGKDESTTGQDPTSQQWMHKLKKEAQHDNIVQQSGSKADSVEKLSVIDPVNIPVRDYDKMTSEVEVLKTVQEQQPPDEDVEMLSAEDKVVRAANIPNRNYDAMFETGTAQHEDDVIIPPVTEEPPKTYNLSSRGTIPQRNYEQLLSSNNTTDTTQENIAKLKKHETWVCPNPKCEFLNRGTRQECQICHTLHPAHAKNRKSADDGEKYLGLTGKANLYWRERKEDITKQQKQNKKFYRWVCGHCETLNKSTRLSCVYCHRSRDHGKDVPMRDTEKSKTGAKGILHDEDLKQTHCKLCPPKQIKTKL</sequence>
<evidence type="ECO:0000256" key="1">
    <source>
        <dbReference type="ARBA" id="ARBA00022723"/>
    </source>
</evidence>